<gene>
    <name evidence="3" type="ORF">MM171A00166_0056</name>
    <name evidence="5" type="ORF">MM415A00140_0005</name>
    <name evidence="2" type="ORF">MM415B00227_0071</name>
    <name evidence="1" type="ORF">TM448A00134_0046</name>
    <name evidence="4" type="ORF">TM448B00166_0055</name>
</gene>
<evidence type="ECO:0000313" key="3">
    <source>
        <dbReference type="EMBL" id="QJB00813.1"/>
    </source>
</evidence>
<reference evidence="1" key="1">
    <citation type="submission" date="2020-03" db="EMBL/GenBank/DDBJ databases">
        <title>The deep terrestrial virosphere.</title>
        <authorList>
            <person name="Holmfeldt K."/>
            <person name="Nilsson E."/>
            <person name="Simone D."/>
            <person name="Lopez-Fernandez M."/>
            <person name="Wu X."/>
            <person name="de Brujin I."/>
            <person name="Lundin D."/>
            <person name="Andersson A."/>
            <person name="Bertilsson S."/>
            <person name="Dopson M."/>
        </authorList>
    </citation>
    <scope>NUCLEOTIDE SEQUENCE</scope>
    <source>
        <strain evidence="3">MM171A00166</strain>
        <strain evidence="5">MM415A00140</strain>
        <strain evidence="2">MM415B00227</strain>
        <strain evidence="1">TM448A00134</strain>
        <strain evidence="4">TM448B00166</strain>
    </source>
</reference>
<evidence type="ECO:0000313" key="4">
    <source>
        <dbReference type="EMBL" id="QJH94011.1"/>
    </source>
</evidence>
<dbReference type="AlphaFoldDB" id="A0A6H1ZB74"/>
<accession>A0A6H1ZB74</accession>
<evidence type="ECO:0000313" key="5">
    <source>
        <dbReference type="EMBL" id="QJI05255.1"/>
    </source>
</evidence>
<organism evidence="1">
    <name type="scientific">viral metagenome</name>
    <dbReference type="NCBI Taxonomy" id="1070528"/>
    <lineage>
        <taxon>unclassified sequences</taxon>
        <taxon>metagenomes</taxon>
        <taxon>organismal metagenomes</taxon>
    </lineage>
</organism>
<name>A0A6H1ZB74_9ZZZZ</name>
<evidence type="ECO:0000313" key="2">
    <source>
        <dbReference type="EMBL" id="QJA67409.1"/>
    </source>
</evidence>
<dbReference type="EMBL" id="MT143979">
    <property type="protein sequence ID" value="QJA44712.1"/>
    <property type="molecule type" value="Genomic_DNA"/>
</dbReference>
<evidence type="ECO:0000313" key="1">
    <source>
        <dbReference type="EMBL" id="QJA44712.1"/>
    </source>
</evidence>
<sequence length="116" mass="12210">MKKRILACAALLFAAFSPAMAEDGCQPLDKVLAGLAASGAPKSAIVSMPDPEMTRKYLELLPLKPPAGSQPSGMLFATAKGGVVAGLIEPQGCIRHYAIVPHDKHNKALSQVFRDV</sequence>
<dbReference type="EMBL" id="MT145197">
    <property type="protein sequence ID" value="QJI05255.1"/>
    <property type="molecule type" value="Genomic_DNA"/>
</dbReference>
<protein>
    <submittedName>
        <fullName evidence="1">Uncharacterized protein</fullName>
    </submittedName>
</protein>
<proteinExistence type="predicted"/>
<dbReference type="EMBL" id="MT144594">
    <property type="protein sequence ID" value="QJH94011.1"/>
    <property type="molecule type" value="Genomic_DNA"/>
</dbReference>
<dbReference type="EMBL" id="MT143701">
    <property type="protein sequence ID" value="QJB00813.1"/>
    <property type="molecule type" value="Genomic_DNA"/>
</dbReference>
<dbReference type="EMBL" id="MT141570">
    <property type="protein sequence ID" value="QJA67409.1"/>
    <property type="molecule type" value="Genomic_DNA"/>
</dbReference>